<keyword evidence="2" id="KW-1185">Reference proteome</keyword>
<dbReference type="Proteomes" id="UP001252243">
    <property type="component" value="Unassembled WGS sequence"/>
</dbReference>
<reference evidence="1 2" key="1">
    <citation type="submission" date="2023-07" db="EMBL/GenBank/DDBJ databases">
        <title>Sorghum-associated microbial communities from plants grown in Nebraska, USA.</title>
        <authorList>
            <person name="Schachtman D."/>
        </authorList>
    </citation>
    <scope>NUCLEOTIDE SEQUENCE [LARGE SCALE GENOMIC DNA]</scope>
    <source>
        <strain evidence="1 2">BE167</strain>
    </source>
</reference>
<evidence type="ECO:0000313" key="1">
    <source>
        <dbReference type="EMBL" id="MDR7081452.1"/>
    </source>
</evidence>
<dbReference type="EMBL" id="JAVDVQ010000002">
    <property type="protein sequence ID" value="MDR7081452.1"/>
    <property type="molecule type" value="Genomic_DNA"/>
</dbReference>
<dbReference type="RefSeq" id="WP_310050618.1">
    <property type="nucleotide sequence ID" value="NZ_JAVDVQ010000002.1"/>
</dbReference>
<gene>
    <name evidence="1" type="ORF">J2X01_000729</name>
</gene>
<proteinExistence type="predicted"/>
<protein>
    <submittedName>
        <fullName evidence="1">Uncharacterized protein</fullName>
    </submittedName>
</protein>
<accession>A0ABU1U8H4</accession>
<name>A0ABU1U8H4_9MICC</name>
<evidence type="ECO:0000313" key="2">
    <source>
        <dbReference type="Proteomes" id="UP001252243"/>
    </source>
</evidence>
<organism evidence="1 2">
    <name type="scientific">Arthrobacter ginsengisoli</name>
    <dbReference type="NCBI Taxonomy" id="1356565"/>
    <lineage>
        <taxon>Bacteria</taxon>
        <taxon>Bacillati</taxon>
        <taxon>Actinomycetota</taxon>
        <taxon>Actinomycetes</taxon>
        <taxon>Micrococcales</taxon>
        <taxon>Micrococcaceae</taxon>
        <taxon>Arthrobacter</taxon>
    </lineage>
</organism>
<sequence length="139" mass="15695">MVKLDVDAVGRMLTKGRYVYGMASFTLDGETFEYLKPDPGHQSEEAKSWTYGQYPKVLASVPLADGGAVSVYAVAERWNPSHILVSWADDGRHAHWAWIPAGNVERVTDSEWDIEEYRRCPDNLRGIRWGNRLPGFLPA</sequence>
<comment type="caution">
    <text evidence="1">The sequence shown here is derived from an EMBL/GenBank/DDBJ whole genome shotgun (WGS) entry which is preliminary data.</text>
</comment>